<dbReference type="FunFam" id="2.40.10.10:FF:000008">
    <property type="entry name" value="Cationic trypsin"/>
    <property type="match status" value="1"/>
</dbReference>
<comment type="subcellular location">
    <subcellularLocation>
        <location evidence="2">Secreted</location>
        <location evidence="2">Extracellular space</location>
    </subcellularLocation>
</comment>
<evidence type="ECO:0000256" key="3">
    <source>
        <dbReference type="ARBA" id="ARBA00022525"/>
    </source>
</evidence>
<keyword evidence="7 12" id="KW-0720">Serine protease</keyword>
<dbReference type="InterPro" id="IPR001254">
    <property type="entry name" value="Trypsin_dom"/>
</dbReference>
<dbReference type="InterPro" id="IPR001314">
    <property type="entry name" value="Peptidase_S1A"/>
</dbReference>
<comment type="cofactor">
    <cofactor evidence="1">
        <name>Ca(2+)</name>
        <dbReference type="ChEBI" id="CHEBI:29108"/>
    </cofactor>
</comment>
<keyword evidence="3" id="KW-0964">Secreted</keyword>
<evidence type="ECO:0000313" key="14">
    <source>
        <dbReference type="Ensembl" id="ENSCABP00000028557.1"/>
    </source>
</evidence>
<dbReference type="Proteomes" id="UP000694404">
    <property type="component" value="Unplaced"/>
</dbReference>
<dbReference type="PROSITE" id="PS00135">
    <property type="entry name" value="TRYPSIN_SER"/>
    <property type="match status" value="1"/>
</dbReference>
<dbReference type="PANTHER" id="PTHR24264:SF68">
    <property type="entry name" value="TRYPSIN-3-LIKE"/>
    <property type="match status" value="1"/>
</dbReference>
<evidence type="ECO:0000256" key="8">
    <source>
        <dbReference type="ARBA" id="ARBA00023145"/>
    </source>
</evidence>
<keyword evidence="15" id="KW-1185">Reference proteome</keyword>
<dbReference type="EC" id="3.4.21.4" evidence="11"/>
<evidence type="ECO:0000256" key="7">
    <source>
        <dbReference type="ARBA" id="ARBA00022825"/>
    </source>
</evidence>
<accession>A0A8C0J8A1</accession>
<dbReference type="InterPro" id="IPR009003">
    <property type="entry name" value="Peptidase_S1_PA"/>
</dbReference>
<dbReference type="FunFam" id="2.40.10.10:FF:000068">
    <property type="entry name" value="transmembrane protease serine 2"/>
    <property type="match status" value="1"/>
</dbReference>
<keyword evidence="9" id="KW-1015">Disulfide bond</keyword>
<evidence type="ECO:0000256" key="6">
    <source>
        <dbReference type="ARBA" id="ARBA00022801"/>
    </source>
</evidence>
<evidence type="ECO:0000256" key="4">
    <source>
        <dbReference type="ARBA" id="ARBA00022670"/>
    </source>
</evidence>
<dbReference type="PANTHER" id="PTHR24264">
    <property type="entry name" value="TRYPSIN-RELATED"/>
    <property type="match status" value="1"/>
</dbReference>
<evidence type="ECO:0000256" key="10">
    <source>
        <dbReference type="ARBA" id="ARBA00036320"/>
    </source>
</evidence>
<dbReference type="GeneTree" id="ENSGT01050000244883"/>
<dbReference type="InterPro" id="IPR043504">
    <property type="entry name" value="Peptidase_S1_PA_chymotrypsin"/>
</dbReference>
<dbReference type="OMA" id="IARSKCE"/>
<proteinExistence type="predicted"/>
<comment type="catalytic activity">
    <reaction evidence="10">
        <text>Preferential cleavage: Arg-|-Xaa, Lys-|-Xaa.</text>
        <dbReference type="EC" id="3.4.21.4"/>
    </reaction>
</comment>
<dbReference type="InterPro" id="IPR018114">
    <property type="entry name" value="TRYPSIN_HIS"/>
</dbReference>
<dbReference type="SMART" id="SM00020">
    <property type="entry name" value="Tryp_SPc"/>
    <property type="match status" value="1"/>
</dbReference>
<dbReference type="AlphaFoldDB" id="A0A8C0J8A1"/>
<dbReference type="SUPFAM" id="SSF50494">
    <property type="entry name" value="Trypsin-like serine proteases"/>
    <property type="match status" value="1"/>
</dbReference>
<dbReference type="CDD" id="cd00190">
    <property type="entry name" value="Tryp_SPc"/>
    <property type="match status" value="1"/>
</dbReference>
<evidence type="ECO:0000313" key="15">
    <source>
        <dbReference type="Proteomes" id="UP000694404"/>
    </source>
</evidence>
<dbReference type="GO" id="GO:0007586">
    <property type="term" value="P:digestion"/>
    <property type="evidence" value="ECO:0007669"/>
    <property type="project" value="UniProtKB-KW"/>
</dbReference>
<dbReference type="Pfam" id="PF00089">
    <property type="entry name" value="Trypsin"/>
    <property type="match status" value="1"/>
</dbReference>
<dbReference type="InterPro" id="IPR050127">
    <property type="entry name" value="Serine_Proteases_S1"/>
</dbReference>
<keyword evidence="4 12" id="KW-0645">Protease</keyword>
<dbReference type="PROSITE" id="PS50240">
    <property type="entry name" value="TRYPSIN_DOM"/>
    <property type="match status" value="1"/>
</dbReference>
<evidence type="ECO:0000256" key="11">
    <source>
        <dbReference type="ARBA" id="ARBA00038868"/>
    </source>
</evidence>
<evidence type="ECO:0000256" key="12">
    <source>
        <dbReference type="RuleBase" id="RU363034"/>
    </source>
</evidence>
<feature type="domain" description="Peptidase S1" evidence="13">
    <location>
        <begin position="22"/>
        <end position="260"/>
    </location>
</feature>
<keyword evidence="6 12" id="KW-0378">Hydrolase</keyword>
<protein>
    <recommendedName>
        <fullName evidence="11">trypsin</fullName>
        <ecNumber evidence="11">3.4.21.4</ecNumber>
    </recommendedName>
</protein>
<evidence type="ECO:0000256" key="5">
    <source>
        <dbReference type="ARBA" id="ARBA00022757"/>
    </source>
</evidence>
<reference evidence="14" key="1">
    <citation type="submission" date="2025-08" db="UniProtKB">
        <authorList>
            <consortium name="Ensembl"/>
        </authorList>
    </citation>
    <scope>IDENTIFICATION</scope>
</reference>
<dbReference type="PRINTS" id="PR00722">
    <property type="entry name" value="CHYMOTRYPSIN"/>
</dbReference>
<organism evidence="14 15">
    <name type="scientific">Chelonoidis abingdonii</name>
    <name type="common">Abingdon island giant tortoise</name>
    <name type="synonym">Testudo abingdonii</name>
    <dbReference type="NCBI Taxonomy" id="106734"/>
    <lineage>
        <taxon>Eukaryota</taxon>
        <taxon>Metazoa</taxon>
        <taxon>Chordata</taxon>
        <taxon>Craniata</taxon>
        <taxon>Vertebrata</taxon>
        <taxon>Euteleostomi</taxon>
        <taxon>Archelosauria</taxon>
        <taxon>Testudinata</taxon>
        <taxon>Testudines</taxon>
        <taxon>Cryptodira</taxon>
        <taxon>Durocryptodira</taxon>
        <taxon>Testudinoidea</taxon>
        <taxon>Testudinidae</taxon>
        <taxon>Chelonoidis</taxon>
    </lineage>
</organism>
<dbReference type="Ensembl" id="ENSCABT00000031299.1">
    <property type="protein sequence ID" value="ENSCABP00000028557.1"/>
    <property type="gene ID" value="ENSCABG00000020882.1"/>
</dbReference>
<keyword evidence="8" id="KW-0865">Zymogen</keyword>
<evidence type="ECO:0000256" key="1">
    <source>
        <dbReference type="ARBA" id="ARBA00001913"/>
    </source>
</evidence>
<keyword evidence="5" id="KW-0222">Digestion</keyword>
<evidence type="ECO:0000259" key="13">
    <source>
        <dbReference type="PROSITE" id="PS50240"/>
    </source>
</evidence>
<dbReference type="PROSITE" id="PS00134">
    <property type="entry name" value="TRYPSIN_HIS"/>
    <property type="match status" value="1"/>
</dbReference>
<dbReference type="GO" id="GO:0004252">
    <property type="term" value="F:serine-type endopeptidase activity"/>
    <property type="evidence" value="ECO:0007669"/>
    <property type="project" value="UniProtKB-EC"/>
</dbReference>
<sequence>CGPLMVVWNLDAASQLEDDDKIIGGYECSPHSQPWQVYFTYGSDYRWCGGSLINEWWIISAAHCYKRSVDCWRESRGSKDHFYDSVAVPCRPSTLVAHLGEHDTSVAKAIQFPQYNQYNTDNDIMLVKLAQPAQFSAYVQPIPISRSCPVAGTECLVSGWGNILTSGVQYPDVLQCLNVPILSDSACRAAYPGRITKNMFCAGYIEGGKDSCQGDSGGPVVYNGELMGVVSWGIGCAQKNYPGVYTTVCNYVSWIEEVIANN</sequence>
<reference evidence="14" key="2">
    <citation type="submission" date="2025-09" db="UniProtKB">
        <authorList>
            <consortium name="Ensembl"/>
        </authorList>
    </citation>
    <scope>IDENTIFICATION</scope>
</reference>
<dbReference type="InterPro" id="IPR033116">
    <property type="entry name" value="TRYPSIN_SER"/>
</dbReference>
<dbReference type="Gene3D" id="2.40.10.10">
    <property type="entry name" value="Trypsin-like serine proteases"/>
    <property type="match status" value="3"/>
</dbReference>
<dbReference type="GO" id="GO:0005615">
    <property type="term" value="C:extracellular space"/>
    <property type="evidence" value="ECO:0007669"/>
    <property type="project" value="TreeGrafter"/>
</dbReference>
<dbReference type="GO" id="GO:0006508">
    <property type="term" value="P:proteolysis"/>
    <property type="evidence" value="ECO:0007669"/>
    <property type="project" value="UniProtKB-KW"/>
</dbReference>
<evidence type="ECO:0000256" key="9">
    <source>
        <dbReference type="ARBA" id="ARBA00023157"/>
    </source>
</evidence>
<evidence type="ECO:0000256" key="2">
    <source>
        <dbReference type="ARBA" id="ARBA00004239"/>
    </source>
</evidence>
<name>A0A8C0J8A1_CHEAB</name>